<keyword evidence="1" id="KW-0106">Calcium</keyword>
<dbReference type="GO" id="GO:0005886">
    <property type="term" value="C:plasma membrane"/>
    <property type="evidence" value="ECO:0007669"/>
    <property type="project" value="TreeGrafter"/>
</dbReference>
<dbReference type="PROSITE" id="PS50031">
    <property type="entry name" value="EH"/>
    <property type="match status" value="2"/>
</dbReference>
<dbReference type="InterPro" id="IPR018247">
    <property type="entry name" value="EF_Hand_1_Ca_BS"/>
</dbReference>
<dbReference type="GO" id="GO:0005509">
    <property type="term" value="F:calcium ion binding"/>
    <property type="evidence" value="ECO:0007669"/>
    <property type="project" value="InterPro"/>
</dbReference>
<dbReference type="EnsemblPlants" id="AUR62013173-RA">
    <property type="protein sequence ID" value="AUR62013173-RA:cds"/>
    <property type="gene ID" value="AUR62013173"/>
</dbReference>
<feature type="compositionally biased region" description="Polar residues" evidence="3">
    <location>
        <begin position="248"/>
        <end position="266"/>
    </location>
</feature>
<evidence type="ECO:0000256" key="3">
    <source>
        <dbReference type="SAM" id="MobiDB-lite"/>
    </source>
</evidence>
<dbReference type="GO" id="GO:0016197">
    <property type="term" value="P:endosomal transport"/>
    <property type="evidence" value="ECO:0007669"/>
    <property type="project" value="TreeGrafter"/>
</dbReference>
<feature type="compositionally biased region" description="Polar residues" evidence="3">
    <location>
        <begin position="110"/>
        <end position="128"/>
    </location>
</feature>
<proteinExistence type="predicted"/>
<dbReference type="OMA" id="PRSTDHW"/>
<dbReference type="Proteomes" id="UP000596660">
    <property type="component" value="Unplaced"/>
</dbReference>
<dbReference type="InterPro" id="IPR000261">
    <property type="entry name" value="EH_dom"/>
</dbReference>
<evidence type="ECO:0000313" key="7">
    <source>
        <dbReference type="Proteomes" id="UP000596660"/>
    </source>
</evidence>
<dbReference type="SUPFAM" id="SSF47473">
    <property type="entry name" value="EF-hand"/>
    <property type="match status" value="2"/>
</dbReference>
<feature type="region of interest" description="Disordered" evidence="3">
    <location>
        <begin position="175"/>
        <end position="286"/>
    </location>
</feature>
<evidence type="ECO:0000256" key="2">
    <source>
        <dbReference type="SAM" id="Coils"/>
    </source>
</evidence>
<dbReference type="GO" id="GO:0006897">
    <property type="term" value="P:endocytosis"/>
    <property type="evidence" value="ECO:0007669"/>
    <property type="project" value="TreeGrafter"/>
</dbReference>
<reference evidence="6" key="1">
    <citation type="journal article" date="2017" name="Nature">
        <title>The genome of Chenopodium quinoa.</title>
        <authorList>
            <person name="Jarvis D.E."/>
            <person name="Ho Y.S."/>
            <person name="Lightfoot D.J."/>
            <person name="Schmoeckel S.M."/>
            <person name="Li B."/>
            <person name="Borm T.J.A."/>
            <person name="Ohyanagi H."/>
            <person name="Mineta K."/>
            <person name="Michell C.T."/>
            <person name="Saber N."/>
            <person name="Kharbatia N.M."/>
            <person name="Rupper R.R."/>
            <person name="Sharp A.R."/>
            <person name="Dally N."/>
            <person name="Boughton B.A."/>
            <person name="Woo Y.H."/>
            <person name="Gao G."/>
            <person name="Schijlen E.G.W.M."/>
            <person name="Guo X."/>
            <person name="Momin A.A."/>
            <person name="Negrao S."/>
            <person name="Al-Babili S."/>
            <person name="Gehring C."/>
            <person name="Roessner U."/>
            <person name="Jung C."/>
            <person name="Murphy K."/>
            <person name="Arold S.T."/>
            <person name="Gojobori T."/>
            <person name="van der Linden C.G."/>
            <person name="van Loo E.N."/>
            <person name="Jellen E.N."/>
            <person name="Maughan P.J."/>
            <person name="Tester M."/>
        </authorList>
    </citation>
    <scope>NUCLEOTIDE SEQUENCE [LARGE SCALE GENOMIC DNA]</scope>
    <source>
        <strain evidence="6">cv. PI 614886</strain>
    </source>
</reference>
<organism evidence="6 7">
    <name type="scientific">Chenopodium quinoa</name>
    <name type="common">Quinoa</name>
    <dbReference type="NCBI Taxonomy" id="63459"/>
    <lineage>
        <taxon>Eukaryota</taxon>
        <taxon>Viridiplantae</taxon>
        <taxon>Streptophyta</taxon>
        <taxon>Embryophyta</taxon>
        <taxon>Tracheophyta</taxon>
        <taxon>Spermatophyta</taxon>
        <taxon>Magnoliopsida</taxon>
        <taxon>eudicotyledons</taxon>
        <taxon>Gunneridae</taxon>
        <taxon>Pentapetalae</taxon>
        <taxon>Caryophyllales</taxon>
        <taxon>Chenopodiaceae</taxon>
        <taxon>Chenopodioideae</taxon>
        <taxon>Atripliceae</taxon>
        <taxon>Chenopodium</taxon>
    </lineage>
</organism>
<feature type="compositionally biased region" description="Basic and acidic residues" evidence="3">
    <location>
        <begin position="1234"/>
        <end position="1245"/>
    </location>
</feature>
<dbReference type="AlphaFoldDB" id="A0A803LGS6"/>
<feature type="domain" description="EF-hand" evidence="5">
    <location>
        <begin position="378"/>
        <end position="413"/>
    </location>
</feature>
<dbReference type="Pfam" id="PF12763">
    <property type="entry name" value="EH"/>
    <property type="match status" value="2"/>
</dbReference>
<feature type="domain" description="EH" evidence="4">
    <location>
        <begin position="379"/>
        <end position="462"/>
    </location>
</feature>
<evidence type="ECO:0000313" key="6">
    <source>
        <dbReference type="EnsemblPlants" id="AUR62013173-RA:cds"/>
    </source>
</evidence>
<feature type="compositionally biased region" description="Basic and acidic residues" evidence="3">
    <location>
        <begin position="808"/>
        <end position="818"/>
    </location>
</feature>
<evidence type="ECO:0000259" key="4">
    <source>
        <dbReference type="PROSITE" id="PS50031"/>
    </source>
</evidence>
<dbReference type="PANTHER" id="PTHR11216">
    <property type="entry name" value="EH DOMAIN"/>
    <property type="match status" value="1"/>
</dbReference>
<feature type="compositionally biased region" description="Basic and acidic residues" evidence="3">
    <location>
        <begin position="996"/>
        <end position="1028"/>
    </location>
</feature>
<feature type="region of interest" description="Disordered" evidence="3">
    <location>
        <begin position="757"/>
        <end position="864"/>
    </location>
</feature>
<feature type="region of interest" description="Disordered" evidence="3">
    <location>
        <begin position="99"/>
        <end position="151"/>
    </location>
</feature>
<dbReference type="SMART" id="SM00027">
    <property type="entry name" value="EH"/>
    <property type="match status" value="2"/>
</dbReference>
<feature type="region of interest" description="Disordered" evidence="3">
    <location>
        <begin position="984"/>
        <end position="1245"/>
    </location>
</feature>
<feature type="compositionally biased region" description="Low complexity" evidence="3">
    <location>
        <begin position="1049"/>
        <end position="1061"/>
    </location>
</feature>
<feature type="compositionally biased region" description="Polar residues" evidence="3">
    <location>
        <begin position="794"/>
        <end position="807"/>
    </location>
</feature>
<dbReference type="SMART" id="SM00054">
    <property type="entry name" value="EFh"/>
    <property type="match status" value="4"/>
</dbReference>
<dbReference type="GO" id="GO:0005737">
    <property type="term" value="C:cytoplasm"/>
    <property type="evidence" value="ECO:0007669"/>
    <property type="project" value="TreeGrafter"/>
</dbReference>
<feature type="domain" description="EH" evidence="4">
    <location>
        <begin position="10"/>
        <end position="96"/>
    </location>
</feature>
<feature type="compositionally biased region" description="Polar residues" evidence="3">
    <location>
        <begin position="208"/>
        <end position="234"/>
    </location>
</feature>
<dbReference type="InterPro" id="IPR002048">
    <property type="entry name" value="EF_hand_dom"/>
</dbReference>
<reference evidence="6" key="2">
    <citation type="submission" date="2021-03" db="UniProtKB">
        <authorList>
            <consortium name="EnsemblPlants"/>
        </authorList>
    </citation>
    <scope>IDENTIFICATION</scope>
</reference>
<dbReference type="PANTHER" id="PTHR11216:SF161">
    <property type="entry name" value="CALCIUM-BINDING EF HAND FAMILY PROTEIN"/>
    <property type="match status" value="1"/>
</dbReference>
<feature type="compositionally biased region" description="Polar residues" evidence="3">
    <location>
        <begin position="1075"/>
        <end position="1084"/>
    </location>
</feature>
<feature type="compositionally biased region" description="Polar residues" evidence="3">
    <location>
        <begin position="360"/>
        <end position="374"/>
    </location>
</feature>
<evidence type="ECO:0000256" key="1">
    <source>
        <dbReference type="ARBA" id="ARBA00022837"/>
    </source>
</evidence>
<evidence type="ECO:0000259" key="5">
    <source>
        <dbReference type="PROSITE" id="PS50222"/>
    </source>
</evidence>
<sequence>MAAQNPGDLFDSYFRRADLDRDGRISGAEAVAFFQGSNLPKQVLAQIWTFADHNRTGFLGRAEFYNALKLVTVAQSKRELTPELVKAALYGPASAKIPAPQISLPPTPGPQSSTAGSTPSAPQTSNVAPISYHNPGPRGVPVSPNVNMNQQYNQPAVSGTVRPQNTVSGVATQPVQGVGFQGFPGGAPQPGSNLPNSRPSNDVGVVNTGRSPTTVYSERSSSLLTNQSGVTSTAGPAASLPPKPSVAAGNSVTQPKPSQNGFTQGSFFGGEALSSAPSLPKREGSVLTSSAGSVQVSSPSVPVAAGNQSFSKQGSVASVPNSLAAHSFGGQHQKLQSHVKQNQQIPVQNFAPRGLPASPPNNSAGHQPQLNWPRPTQTDLQKYTNVFMEVDTDKDGKITGEQARNLFLSWKLPREVLKQVWDLSDQDNDSNLSLREFCIALYLMERYREGRPLPAVLPSSVVLDFPATTQPPAGYGNAGWQPQAPGTAPRPNARPTGKPPLPVTAHMSSDDRMPPKPPKAKVPTLEKHLVEQLSEEEQKSLNLKFLEASEANKKVEELEKEIKEAREKTEFYRVKMQELVLYKSRCDSRFNEVSERAAADKREVESLAKKYEEKYRQNGDVASRLTIEEATFRDIQEKKMEMYQAIVKMEQDGTDENLQVRADHIQSSLEELIRSLCERCKKYGLRAKPTTLVELPFGWQPGIQESAADWDEDWDKFEDEGYTFVKDLTLDVNNIIAPPKSKIKVAKKEKNMIFEGDAAVHTSDSETKPVKSAAEDEQVAENGVVGTPKAVETVKNTVSSPARSSHGSPRDGSKDNHFQRLGSSVASPRAKESLSDVGVADSSFSGEKSFDEPSQGTFDTNDDADSIWGFSKEMKLDKHNDDLFGHGQWTLPPIRTSSSQADDFLPKKGIFADSVPGTPADVFVPKKSIFADSVPGTPADGFLPKQSIFADSVPSTPLYESSYSPQKFGEGLERGLNFSRFDSFRSSDSGFQPQEKLSRFDSMRSTGDFDSHDDRSFQQRDTFSRFDSMRSNNDFDYGDRSSSFDDSDAFGSGPFKSSFGSETPRGDSDAFGSSAFRSSLGNETPRSEIDAFGSVGPFRSSMANETPRADSDPFGAPFRSSLGVETPRADGDPFGSVGPFKSSWGSETPRADADPFGGPFKSSFGSETPRGESDFFGYSGSFKSPFGSETPRGEFDSYGFGGPFGSSLGSETPRGDMDAFGSSGPFKTTVGSETPKDRTDSWSAF</sequence>
<feature type="region of interest" description="Disordered" evidence="3">
    <location>
        <begin position="473"/>
        <end position="521"/>
    </location>
</feature>
<protein>
    <submittedName>
        <fullName evidence="6">Uncharacterized protein</fullName>
    </submittedName>
</protein>
<dbReference type="Gene3D" id="1.10.238.10">
    <property type="entry name" value="EF-hand"/>
    <property type="match status" value="2"/>
</dbReference>
<dbReference type="InterPro" id="IPR011992">
    <property type="entry name" value="EF-hand-dom_pair"/>
</dbReference>
<feature type="domain" description="EF-hand" evidence="5">
    <location>
        <begin position="5"/>
        <end position="40"/>
    </location>
</feature>
<dbReference type="PROSITE" id="PS00018">
    <property type="entry name" value="EF_HAND_1"/>
    <property type="match status" value="1"/>
</dbReference>
<name>A0A803LGS6_CHEQI</name>
<feature type="coiled-coil region" evidence="2">
    <location>
        <begin position="541"/>
        <end position="614"/>
    </location>
</feature>
<keyword evidence="2" id="KW-0175">Coiled coil</keyword>
<feature type="compositionally biased region" description="Polar residues" evidence="3">
    <location>
        <begin position="842"/>
        <end position="859"/>
    </location>
</feature>
<dbReference type="GO" id="GO:0005634">
    <property type="term" value="C:nucleus"/>
    <property type="evidence" value="ECO:0007669"/>
    <property type="project" value="TreeGrafter"/>
</dbReference>
<dbReference type="CDD" id="cd00052">
    <property type="entry name" value="EH"/>
    <property type="match status" value="2"/>
</dbReference>
<dbReference type="PROSITE" id="PS50222">
    <property type="entry name" value="EF_HAND_2"/>
    <property type="match status" value="2"/>
</dbReference>
<keyword evidence="7" id="KW-1185">Reference proteome</keyword>
<dbReference type="Gramene" id="AUR62013173-RA">
    <property type="protein sequence ID" value="AUR62013173-RA:cds"/>
    <property type="gene ID" value="AUR62013173"/>
</dbReference>
<feature type="region of interest" description="Disordered" evidence="3">
    <location>
        <begin position="350"/>
        <end position="374"/>
    </location>
</feature>
<accession>A0A803LGS6</accession>
<gene>
    <name evidence="6" type="primary">LOC110681805</name>
</gene>